<keyword evidence="6" id="KW-1185">Reference proteome</keyword>
<keyword evidence="3" id="KW-0378">Hydrolase</keyword>
<keyword evidence="2" id="KW-0732">Signal</keyword>
<dbReference type="Gene3D" id="2.60.120.200">
    <property type="match status" value="1"/>
</dbReference>
<dbReference type="PANTHER" id="PTHR10963:SF55">
    <property type="entry name" value="GLYCOSIDE HYDROLASE FAMILY 16 PROTEIN"/>
    <property type="match status" value="1"/>
</dbReference>
<evidence type="ECO:0000313" key="6">
    <source>
        <dbReference type="Proteomes" id="UP001589532"/>
    </source>
</evidence>
<dbReference type="PROSITE" id="PS01034">
    <property type="entry name" value="GH16_1"/>
    <property type="match status" value="1"/>
</dbReference>
<dbReference type="InterPro" id="IPR008263">
    <property type="entry name" value="GH16_AS"/>
</dbReference>
<keyword evidence="4" id="KW-0326">Glycosidase</keyword>
<organism evidence="5 6">
    <name type="scientific">Nonomuraea helvata</name>
    <dbReference type="NCBI Taxonomy" id="37484"/>
    <lineage>
        <taxon>Bacteria</taxon>
        <taxon>Bacillati</taxon>
        <taxon>Actinomycetota</taxon>
        <taxon>Actinomycetes</taxon>
        <taxon>Streptosporangiales</taxon>
        <taxon>Streptosporangiaceae</taxon>
        <taxon>Nonomuraea</taxon>
    </lineage>
</organism>
<dbReference type="InterPro" id="IPR013320">
    <property type="entry name" value="ConA-like_dom_sf"/>
</dbReference>
<proteinExistence type="inferred from homology"/>
<dbReference type="Proteomes" id="UP001589532">
    <property type="component" value="Unassembled WGS sequence"/>
</dbReference>
<dbReference type="EMBL" id="JBHMBW010000104">
    <property type="protein sequence ID" value="MFB9631110.1"/>
    <property type="molecule type" value="Genomic_DNA"/>
</dbReference>
<dbReference type="RefSeq" id="WP_378521124.1">
    <property type="nucleotide sequence ID" value="NZ_BAAAXV010000009.1"/>
</dbReference>
<dbReference type="InterPro" id="IPR050546">
    <property type="entry name" value="Glycosyl_Hydrlase_16"/>
</dbReference>
<evidence type="ECO:0000313" key="5">
    <source>
        <dbReference type="EMBL" id="MFB9631110.1"/>
    </source>
</evidence>
<evidence type="ECO:0000256" key="1">
    <source>
        <dbReference type="ARBA" id="ARBA00006865"/>
    </source>
</evidence>
<accession>A0ABV5SHE8</accession>
<comment type="similarity">
    <text evidence="1">Belongs to the glycosyl hydrolase 16 family.</text>
</comment>
<evidence type="ECO:0000256" key="4">
    <source>
        <dbReference type="ARBA" id="ARBA00023295"/>
    </source>
</evidence>
<gene>
    <name evidence="5" type="ORF">ACFFSA_49300</name>
</gene>
<evidence type="ECO:0000256" key="2">
    <source>
        <dbReference type="ARBA" id="ARBA00022729"/>
    </source>
</evidence>
<evidence type="ECO:0000256" key="3">
    <source>
        <dbReference type="ARBA" id="ARBA00022801"/>
    </source>
</evidence>
<comment type="caution">
    <text evidence="5">The sequence shown here is derived from an EMBL/GenBank/DDBJ whole genome shotgun (WGS) entry which is preliminary data.</text>
</comment>
<dbReference type="SUPFAM" id="SSF49899">
    <property type="entry name" value="Concanavalin A-like lectins/glucanases"/>
    <property type="match status" value="1"/>
</dbReference>
<reference evidence="5 6" key="1">
    <citation type="submission" date="2024-09" db="EMBL/GenBank/DDBJ databases">
        <authorList>
            <person name="Sun Q."/>
            <person name="Mori K."/>
        </authorList>
    </citation>
    <scope>NUCLEOTIDE SEQUENCE [LARGE SCALE GENOMIC DNA]</scope>
    <source>
        <strain evidence="5 6">JCM 3143</strain>
    </source>
</reference>
<name>A0ABV5SHE8_9ACTN</name>
<protein>
    <submittedName>
        <fullName evidence="5">Family 16 glycosylhydrolase</fullName>
    </submittedName>
</protein>
<sequence length="65" mass="7040">MIIIWPAFWMLGDDIGSVQWPNSGEIDIMETIGREPSTVHGTIHGPGCSGSGGIDGKCLKRWTRA</sequence>
<dbReference type="Pfam" id="PF26113">
    <property type="entry name" value="GH16_XgeA"/>
    <property type="match status" value="1"/>
</dbReference>
<dbReference type="PANTHER" id="PTHR10963">
    <property type="entry name" value="GLYCOSYL HYDROLASE-RELATED"/>
    <property type="match status" value="1"/>
</dbReference>